<dbReference type="AlphaFoldDB" id="A0A6P6Y5N1"/>
<sequence length="216" mass="25344">MNIHSVSKVFFSTWSVKKMTRRLRRRKSSLLIHNGSSSSSSSSTNNGDQSNLLPSQSSSLDECDESATFLEKENFSIDNWKQEWKQWQSTFIQLSLILATIILCFYTYFWFEHFHYHLTRFYANHVDDHHAQHVLGHKLIRNRSHAEAFYWFRRSADQGHPHSAYNLAVGHLSGYRTDVKQGEVRKLLRYASKNGVQEARELLRGLCREKPKYCDL</sequence>
<dbReference type="GeneID" id="113794770"/>
<reference evidence="4" key="1">
    <citation type="submission" date="2025-08" db="UniProtKB">
        <authorList>
            <consortium name="RefSeq"/>
        </authorList>
    </citation>
    <scope>IDENTIFICATION</scope>
    <source>
        <strain evidence="4">Airmid</strain>
    </source>
</reference>
<evidence type="ECO:0000313" key="4">
    <source>
        <dbReference type="RefSeq" id="XP_027200703.1"/>
    </source>
</evidence>
<accession>A0A6P6Y5N1</accession>
<keyword evidence="2" id="KW-0812">Transmembrane</keyword>
<dbReference type="InParanoid" id="A0A6P6Y5N1"/>
<dbReference type="InterPro" id="IPR011990">
    <property type="entry name" value="TPR-like_helical_dom_sf"/>
</dbReference>
<dbReference type="KEGG" id="dpte:113794770"/>
<keyword evidence="2" id="KW-0472">Membrane</keyword>
<name>A0A6P6Y5N1_DERPT</name>
<dbReference type="OrthoDB" id="2384430at2759"/>
<feature type="transmembrane region" description="Helical" evidence="2">
    <location>
        <begin position="91"/>
        <end position="111"/>
    </location>
</feature>
<evidence type="ECO:0000256" key="1">
    <source>
        <dbReference type="SAM" id="MobiDB-lite"/>
    </source>
</evidence>
<protein>
    <submittedName>
        <fullName evidence="4">Uncharacterized protein LOC113794770</fullName>
    </submittedName>
</protein>
<dbReference type="Proteomes" id="UP000515146">
    <property type="component" value="Unplaced"/>
</dbReference>
<dbReference type="Gene3D" id="1.25.40.10">
    <property type="entry name" value="Tetratricopeptide repeat domain"/>
    <property type="match status" value="1"/>
</dbReference>
<dbReference type="SUPFAM" id="SSF81901">
    <property type="entry name" value="HCP-like"/>
    <property type="match status" value="1"/>
</dbReference>
<proteinExistence type="predicted"/>
<keyword evidence="3" id="KW-1185">Reference proteome</keyword>
<dbReference type="RefSeq" id="XP_027200703.1">
    <property type="nucleotide sequence ID" value="XM_027344902.1"/>
</dbReference>
<keyword evidence="2" id="KW-1133">Transmembrane helix</keyword>
<evidence type="ECO:0000256" key="2">
    <source>
        <dbReference type="SAM" id="Phobius"/>
    </source>
</evidence>
<feature type="compositionally biased region" description="Low complexity" evidence="1">
    <location>
        <begin position="36"/>
        <end position="59"/>
    </location>
</feature>
<evidence type="ECO:0000313" key="3">
    <source>
        <dbReference type="Proteomes" id="UP000515146"/>
    </source>
</evidence>
<gene>
    <name evidence="4" type="primary">LOC113794770</name>
</gene>
<feature type="region of interest" description="Disordered" evidence="1">
    <location>
        <begin position="33"/>
        <end position="59"/>
    </location>
</feature>
<organism evidence="3 4">
    <name type="scientific">Dermatophagoides pteronyssinus</name>
    <name type="common">European house dust mite</name>
    <dbReference type="NCBI Taxonomy" id="6956"/>
    <lineage>
        <taxon>Eukaryota</taxon>
        <taxon>Metazoa</taxon>
        <taxon>Ecdysozoa</taxon>
        <taxon>Arthropoda</taxon>
        <taxon>Chelicerata</taxon>
        <taxon>Arachnida</taxon>
        <taxon>Acari</taxon>
        <taxon>Acariformes</taxon>
        <taxon>Sarcoptiformes</taxon>
        <taxon>Astigmata</taxon>
        <taxon>Psoroptidia</taxon>
        <taxon>Analgoidea</taxon>
        <taxon>Pyroglyphidae</taxon>
        <taxon>Dermatophagoidinae</taxon>
        <taxon>Dermatophagoides</taxon>
    </lineage>
</organism>